<keyword evidence="4" id="KW-0945">Host-virus interaction</keyword>
<name>Q87110_SIVSA</name>
<proteinExistence type="predicted"/>
<evidence type="ECO:0000256" key="3">
    <source>
        <dbReference type="ARBA" id="ARBA00022562"/>
    </source>
</evidence>
<protein>
    <submittedName>
        <fullName evidence="7">Vpx protein</fullName>
    </submittedName>
</protein>
<feature type="region of interest" description="Disordered" evidence="6">
    <location>
        <begin position="117"/>
        <end position="140"/>
    </location>
</feature>
<evidence type="ECO:0000256" key="1">
    <source>
        <dbReference type="ARBA" id="ARBA00004147"/>
    </source>
</evidence>
<accession>Q87110</accession>
<dbReference type="EMBL" id="U04005">
    <property type="protein sequence ID" value="AAA21509.1"/>
    <property type="molecule type" value="Genomic_DNA"/>
</dbReference>
<reference evidence="7" key="1">
    <citation type="journal article" date="1994" name="EMBO J.">
        <title>Mosaic genome structure of simian immunodeficiency virus from west African green monkeys.</title>
        <authorList>
            <person name="Jin M.J."/>
            <person name="Hui H."/>
            <person name="Robertson D.L."/>
            <person name="Muller M.C."/>
            <person name="Barre-Sinoussi F."/>
            <person name="Hirsch V.M."/>
            <person name="Allan J.S."/>
            <person name="Shaw G.M."/>
            <person name="Sharp P.M."/>
            <person name="Hahn B.H."/>
        </authorList>
    </citation>
    <scope>NUCLEOTIDE SEQUENCE [LARGE SCALE GENOMIC DNA]</scope>
    <source>
        <strain evidence="7">SIVagmSAB-1</strain>
    </source>
</reference>
<dbReference type="InterPro" id="IPR000012">
    <property type="entry name" value="RetroV_VpR/X"/>
</dbReference>
<feature type="region of interest" description="Disordered" evidence="6">
    <location>
        <begin position="1"/>
        <end position="27"/>
    </location>
</feature>
<sequence length="140" mass="15478">MASGGWLPPVGGDPPKDPPKNPREEIPGWLETWDLPREPFDEWLRDMLQDLNSEAQCHFPRNLLFRLWWNIVEEPAIDHGQTRLEGWYKYCRILQKALFVHMKGRCCKPKTHPAYGPGAGGPPPGLGGASGGAASAAPGL</sequence>
<dbReference type="Gene3D" id="1.20.5.4730">
    <property type="match status" value="1"/>
</dbReference>
<feature type="compositionally biased region" description="Basic and acidic residues" evidence="6">
    <location>
        <begin position="14"/>
        <end position="26"/>
    </location>
</feature>
<dbReference type="Pfam" id="PF00522">
    <property type="entry name" value="VPR"/>
    <property type="match status" value="1"/>
</dbReference>
<keyword evidence="5" id="KW-0946">Virion</keyword>
<keyword evidence="3" id="KW-1048">Host nucleus</keyword>
<dbReference type="GO" id="GO:0019058">
    <property type="term" value="P:viral life cycle"/>
    <property type="evidence" value="ECO:0007669"/>
    <property type="project" value="InterPro"/>
</dbReference>
<evidence type="ECO:0000313" key="7">
    <source>
        <dbReference type="EMBL" id="AAA21509.1"/>
    </source>
</evidence>
<evidence type="ECO:0000256" key="2">
    <source>
        <dbReference type="ARBA" id="ARBA00004328"/>
    </source>
</evidence>
<organism evidence="7">
    <name type="scientific">Simian immunodeficiency virus - agm.sab-1</name>
    <dbReference type="NCBI Taxonomy" id="349974"/>
    <lineage>
        <taxon>Viruses</taxon>
        <taxon>Riboviria</taxon>
        <taxon>Pararnavirae</taxon>
        <taxon>Artverviricota</taxon>
        <taxon>Revtraviricetes</taxon>
        <taxon>Ortervirales</taxon>
        <taxon>Retroviridae</taxon>
        <taxon>Orthoretrovirinae</taxon>
        <taxon>Lentivirus</taxon>
        <taxon>Lentivirus simimdef</taxon>
        <taxon>Simian immunodeficiency virus</taxon>
    </lineage>
</organism>
<evidence type="ECO:0000256" key="6">
    <source>
        <dbReference type="SAM" id="MobiDB-lite"/>
    </source>
</evidence>
<comment type="subcellular location">
    <subcellularLocation>
        <location evidence="1">Host nucleus</location>
    </subcellularLocation>
    <subcellularLocation>
        <location evidence="2">Virion</location>
    </subcellularLocation>
</comment>
<dbReference type="GO" id="GO:0042025">
    <property type="term" value="C:host cell nucleus"/>
    <property type="evidence" value="ECO:0007669"/>
    <property type="project" value="UniProtKB-SubCell"/>
</dbReference>
<dbReference type="Proteomes" id="UP000260447">
    <property type="component" value="Segment"/>
</dbReference>
<dbReference type="InterPro" id="IPR053711">
    <property type="entry name" value="Lentiviral_Vpx_assoc_factor"/>
</dbReference>
<evidence type="ECO:0000256" key="5">
    <source>
        <dbReference type="ARBA" id="ARBA00022844"/>
    </source>
</evidence>
<evidence type="ECO:0000256" key="4">
    <source>
        <dbReference type="ARBA" id="ARBA00022581"/>
    </source>
</evidence>
<dbReference type="GO" id="GO:0044423">
    <property type="term" value="C:virion component"/>
    <property type="evidence" value="ECO:0007669"/>
    <property type="project" value="UniProtKB-KW"/>
</dbReference>